<protein>
    <submittedName>
        <fullName evidence="2">Uncharacterized protein</fullName>
    </submittedName>
</protein>
<dbReference type="EMBL" id="SBIW01000003">
    <property type="protein sequence ID" value="RWY54069.1"/>
    <property type="molecule type" value="Genomic_DNA"/>
</dbReference>
<keyword evidence="1" id="KW-0732">Signal</keyword>
<keyword evidence="3" id="KW-1185">Reference proteome</keyword>
<dbReference type="Proteomes" id="UP000286701">
    <property type="component" value="Unassembled WGS sequence"/>
</dbReference>
<gene>
    <name evidence="2" type="ORF">EPL05_08465</name>
</gene>
<evidence type="ECO:0000313" key="2">
    <source>
        <dbReference type="EMBL" id="RWY54069.1"/>
    </source>
</evidence>
<evidence type="ECO:0000313" key="3">
    <source>
        <dbReference type="Proteomes" id="UP000286701"/>
    </source>
</evidence>
<organism evidence="2 3">
    <name type="scientific">Mucilaginibacter gilvus</name>
    <dbReference type="NCBI Taxonomy" id="2305909"/>
    <lineage>
        <taxon>Bacteria</taxon>
        <taxon>Pseudomonadati</taxon>
        <taxon>Bacteroidota</taxon>
        <taxon>Sphingobacteriia</taxon>
        <taxon>Sphingobacteriales</taxon>
        <taxon>Sphingobacteriaceae</taxon>
        <taxon>Mucilaginibacter</taxon>
    </lineage>
</organism>
<name>A0A444MR37_9SPHI</name>
<feature type="chain" id="PRO_5019516957" evidence="1">
    <location>
        <begin position="24"/>
        <end position="137"/>
    </location>
</feature>
<comment type="caution">
    <text evidence="2">The sequence shown here is derived from an EMBL/GenBank/DDBJ whole genome shotgun (WGS) entry which is preliminary data.</text>
</comment>
<proteinExistence type="predicted"/>
<dbReference type="AlphaFoldDB" id="A0A444MR37"/>
<accession>A0A444MR37</accession>
<reference evidence="2 3" key="1">
    <citation type="submission" date="2019-01" db="EMBL/GenBank/DDBJ databases">
        <title>Mucilaginibacter antarcticum sp. nov., isolated from antarctic soil.</title>
        <authorList>
            <person name="Yan Y.-Q."/>
            <person name="Du Z.-J."/>
        </authorList>
    </citation>
    <scope>NUCLEOTIDE SEQUENCE [LARGE SCALE GENOMIC DNA]</scope>
    <source>
        <strain evidence="2 3">F01003</strain>
    </source>
</reference>
<sequence length="137" mass="15138">MKKVLTMVVCVLALTSFSFFKNAQINSLRKLGKNLYSASSTTSLKAADQEKLKAIFAKQYGIKSFTETTTVHYVADKGTKRTGNAMAEQKVSAAFFQQSMIEDGEPEEVTQRNMFSLDKTNPAIGDIAQVLSVYNVH</sequence>
<dbReference type="RefSeq" id="WP_128533504.1">
    <property type="nucleotide sequence ID" value="NZ_SBIW01000003.1"/>
</dbReference>
<feature type="signal peptide" evidence="1">
    <location>
        <begin position="1"/>
        <end position="23"/>
    </location>
</feature>
<evidence type="ECO:0000256" key="1">
    <source>
        <dbReference type="SAM" id="SignalP"/>
    </source>
</evidence>